<evidence type="ECO:0000313" key="1">
    <source>
        <dbReference type="EMBL" id="KAI5350908.1"/>
    </source>
</evidence>
<keyword evidence="2" id="KW-1185">Reference proteome</keyword>
<protein>
    <submittedName>
        <fullName evidence="1">Uncharacterized protein</fullName>
    </submittedName>
</protein>
<dbReference type="EMBL" id="JAJFAZ020000001">
    <property type="protein sequence ID" value="KAI5350908.1"/>
    <property type="molecule type" value="Genomic_DNA"/>
</dbReference>
<name>A0AAD4ZMQ5_PRUDU</name>
<dbReference type="AlphaFoldDB" id="A0AAD4ZMQ5"/>
<organism evidence="1 2">
    <name type="scientific">Prunus dulcis</name>
    <name type="common">Almond</name>
    <name type="synonym">Amygdalus dulcis</name>
    <dbReference type="NCBI Taxonomy" id="3755"/>
    <lineage>
        <taxon>Eukaryota</taxon>
        <taxon>Viridiplantae</taxon>
        <taxon>Streptophyta</taxon>
        <taxon>Embryophyta</taxon>
        <taxon>Tracheophyta</taxon>
        <taxon>Spermatophyta</taxon>
        <taxon>Magnoliopsida</taxon>
        <taxon>eudicotyledons</taxon>
        <taxon>Gunneridae</taxon>
        <taxon>Pentapetalae</taxon>
        <taxon>rosids</taxon>
        <taxon>fabids</taxon>
        <taxon>Rosales</taxon>
        <taxon>Rosaceae</taxon>
        <taxon>Amygdaloideae</taxon>
        <taxon>Amygdaleae</taxon>
        <taxon>Prunus</taxon>
    </lineage>
</organism>
<comment type="caution">
    <text evidence="1">The sequence shown here is derived from an EMBL/GenBank/DDBJ whole genome shotgun (WGS) entry which is preliminary data.</text>
</comment>
<dbReference type="Proteomes" id="UP001054821">
    <property type="component" value="Chromosome 1"/>
</dbReference>
<evidence type="ECO:0000313" key="2">
    <source>
        <dbReference type="Proteomes" id="UP001054821"/>
    </source>
</evidence>
<sequence length="259" mass="28672">MWTSCCLSSQDVEKWKQNVLDFDDLPAEKEECSAEPPLKEEDSIKIGGMRSARDVLLKSPTEKLEDHDLLCEIVSAWSTHDPAAESRAVKRGVDSALLTPFGAKTIWNSSVVALSSAQLSELEKKNVELASKLSAKQTRYEKKIYDKLLARLRAHHKSADKSKFEATIDAYKLGYVHCTNGTAPFYAIEDGDIEALCPSLFLVQSEQVNVVNIKRIEEQAAEEAVAEENGVEESVADEMVADVAEQVFTRCIFVSVMVG</sequence>
<proteinExistence type="predicted"/>
<reference evidence="1 2" key="1">
    <citation type="journal article" date="2022" name="G3 (Bethesda)">
        <title>Whole-genome sequence and methylome profiling of the almond [Prunus dulcis (Mill.) D.A. Webb] cultivar 'Nonpareil'.</title>
        <authorList>
            <person name="D'Amico-Willman K.M."/>
            <person name="Ouma W.Z."/>
            <person name="Meulia T."/>
            <person name="Sideli G.M."/>
            <person name="Gradziel T.M."/>
            <person name="Fresnedo-Ramirez J."/>
        </authorList>
    </citation>
    <scope>NUCLEOTIDE SEQUENCE [LARGE SCALE GENOMIC DNA]</scope>
    <source>
        <strain evidence="1">Clone GOH B32 T37-40</strain>
    </source>
</reference>
<accession>A0AAD4ZMQ5</accession>
<gene>
    <name evidence="1" type="ORF">L3X38_003799</name>
</gene>